<dbReference type="EMBL" id="JBBPBK010000004">
    <property type="protein sequence ID" value="KAK9286811.1"/>
    <property type="molecule type" value="Genomic_DNA"/>
</dbReference>
<evidence type="ECO:0000313" key="3">
    <source>
        <dbReference type="EMBL" id="KAK9287440.1"/>
    </source>
</evidence>
<keyword evidence="4" id="KW-1185">Reference proteome</keyword>
<dbReference type="FunFam" id="1.10.238.10:FF:000178">
    <property type="entry name" value="Calmodulin-2 A"/>
    <property type="match status" value="1"/>
</dbReference>
<dbReference type="Proteomes" id="UP001415857">
    <property type="component" value="Unassembled WGS sequence"/>
</dbReference>
<comment type="caution">
    <text evidence="2">The sequence shown here is derived from an EMBL/GenBank/DDBJ whole genome shotgun (WGS) entry which is preliminary data.</text>
</comment>
<keyword evidence="1" id="KW-0677">Repeat</keyword>
<dbReference type="InterPro" id="IPR011992">
    <property type="entry name" value="EF-hand-dom_pair"/>
</dbReference>
<evidence type="ECO:0008006" key="5">
    <source>
        <dbReference type="Google" id="ProtNLM"/>
    </source>
</evidence>
<reference evidence="2 4" key="1">
    <citation type="journal article" date="2024" name="Plant J.">
        <title>Genome sequences and population genomics reveal climatic adaptation and genomic divergence between two closely related sweetgum species.</title>
        <authorList>
            <person name="Xu W.Q."/>
            <person name="Ren C.Q."/>
            <person name="Zhang X.Y."/>
            <person name="Comes H.P."/>
            <person name="Liu X.H."/>
            <person name="Li Y.G."/>
            <person name="Kettle C.J."/>
            <person name="Jalonen R."/>
            <person name="Gaisberger H."/>
            <person name="Ma Y.Z."/>
            <person name="Qiu Y.X."/>
        </authorList>
    </citation>
    <scope>NUCLEOTIDE SEQUENCE [LARGE SCALE GENOMIC DNA]</scope>
    <source>
        <strain evidence="2">Hangzhou</strain>
    </source>
</reference>
<reference evidence="2" key="2">
    <citation type="submission" date="2024-04" db="EMBL/GenBank/DDBJ databases">
        <authorList>
            <person name="Xu W."/>
            <person name="Ren C."/>
        </authorList>
    </citation>
    <scope>NUCLEOTIDE SEQUENCE</scope>
    <source>
        <strain evidence="2">Hangzhou</strain>
        <tissue evidence="2">Leaves</tissue>
    </source>
</reference>
<dbReference type="AlphaFoldDB" id="A0AAP0X2D2"/>
<protein>
    <recommendedName>
        <fullName evidence="5">EF-hand domain-containing protein</fullName>
    </recommendedName>
</protein>
<dbReference type="GO" id="GO:0043226">
    <property type="term" value="C:organelle"/>
    <property type="evidence" value="ECO:0007669"/>
    <property type="project" value="UniProtKB-ARBA"/>
</dbReference>
<gene>
    <name evidence="2" type="ORF">L1049_015216</name>
    <name evidence="3" type="ORF">L1049_015861</name>
</gene>
<sequence>MVREIDKDGNRLIDLYAFTKLNTNGFNSHEVMENLKYVFTVYELDGNGSTLADELHEVWSNLGDKCSLAECENHFIVGQKIKCNARVRYLEYIYMGRVPLTPSVTAVGLKTQFYTLLILH</sequence>
<accession>A0AAP0X2D2</accession>
<evidence type="ECO:0000313" key="2">
    <source>
        <dbReference type="EMBL" id="KAK9286811.1"/>
    </source>
</evidence>
<evidence type="ECO:0000313" key="4">
    <source>
        <dbReference type="Proteomes" id="UP001415857"/>
    </source>
</evidence>
<proteinExistence type="predicted"/>
<dbReference type="Gene3D" id="1.10.238.10">
    <property type="entry name" value="EF-hand"/>
    <property type="match status" value="1"/>
</dbReference>
<dbReference type="EMBL" id="JBBPBK010000004">
    <property type="protein sequence ID" value="KAK9287440.1"/>
    <property type="molecule type" value="Genomic_DNA"/>
</dbReference>
<dbReference type="SUPFAM" id="SSF47473">
    <property type="entry name" value="EF-hand"/>
    <property type="match status" value="1"/>
</dbReference>
<evidence type="ECO:0000256" key="1">
    <source>
        <dbReference type="ARBA" id="ARBA00022737"/>
    </source>
</evidence>
<name>A0AAP0X2D2_LIQFO</name>
<organism evidence="2 4">
    <name type="scientific">Liquidambar formosana</name>
    <name type="common">Formosan gum</name>
    <dbReference type="NCBI Taxonomy" id="63359"/>
    <lineage>
        <taxon>Eukaryota</taxon>
        <taxon>Viridiplantae</taxon>
        <taxon>Streptophyta</taxon>
        <taxon>Embryophyta</taxon>
        <taxon>Tracheophyta</taxon>
        <taxon>Spermatophyta</taxon>
        <taxon>Magnoliopsida</taxon>
        <taxon>eudicotyledons</taxon>
        <taxon>Gunneridae</taxon>
        <taxon>Pentapetalae</taxon>
        <taxon>Saxifragales</taxon>
        <taxon>Altingiaceae</taxon>
        <taxon>Liquidambar</taxon>
    </lineage>
</organism>